<reference evidence="1 2" key="1">
    <citation type="submission" date="2012-08" db="EMBL/GenBank/DDBJ databases">
        <authorList>
            <person name="Gan P.H.P."/>
            <person name="Ikeda K."/>
            <person name="Irieda H."/>
            <person name="Narusaka M."/>
            <person name="O'Connell R.J."/>
            <person name="Narusaka Y."/>
            <person name="Takano Y."/>
            <person name="Kubo Y."/>
            <person name="Shirasu K."/>
        </authorList>
    </citation>
    <scope>NUCLEOTIDE SEQUENCE [LARGE SCALE GENOMIC DNA]</scope>
    <source>
        <strain evidence="1 2">Nara gc5</strain>
    </source>
</reference>
<keyword evidence="2" id="KW-1185">Reference proteome</keyword>
<evidence type="ECO:0000313" key="2">
    <source>
        <dbReference type="Proteomes" id="UP000011096"/>
    </source>
</evidence>
<dbReference type="OrthoDB" id="10323867at2759"/>
<evidence type="ECO:0000313" key="1">
    <source>
        <dbReference type="EMBL" id="KAF4475218.1"/>
    </source>
</evidence>
<organism evidence="1 2">
    <name type="scientific">Colletotrichum fructicola (strain Nara gc5)</name>
    <name type="common">Anthracnose fungus</name>
    <name type="synonym">Colletotrichum gloeosporioides (strain Nara gc5)</name>
    <dbReference type="NCBI Taxonomy" id="1213859"/>
    <lineage>
        <taxon>Eukaryota</taxon>
        <taxon>Fungi</taxon>
        <taxon>Dikarya</taxon>
        <taxon>Ascomycota</taxon>
        <taxon>Pezizomycotina</taxon>
        <taxon>Sordariomycetes</taxon>
        <taxon>Hypocreomycetidae</taxon>
        <taxon>Glomerellales</taxon>
        <taxon>Glomerellaceae</taxon>
        <taxon>Colletotrichum</taxon>
        <taxon>Colletotrichum gloeosporioides species complex</taxon>
    </lineage>
</organism>
<reference evidence="1 2" key="2">
    <citation type="submission" date="2020-04" db="EMBL/GenBank/DDBJ databases">
        <title>Genome sequencing and assembly of multiple isolates from the Colletotrichum gloeosporioides species complex.</title>
        <authorList>
            <person name="Gan P."/>
            <person name="Shirasu K."/>
        </authorList>
    </citation>
    <scope>NUCLEOTIDE SEQUENCE [LARGE SCALE GENOMIC DNA]</scope>
    <source>
        <strain evidence="1 2">Nara gc5</strain>
    </source>
</reference>
<comment type="caution">
    <text evidence="1">The sequence shown here is derived from an EMBL/GenBank/DDBJ whole genome shotgun (WGS) entry which is preliminary data.</text>
</comment>
<dbReference type="AlphaFoldDB" id="A0A7J6IFK5"/>
<dbReference type="RefSeq" id="XP_031878730.2">
    <property type="nucleotide sequence ID" value="XM_032024679.2"/>
</dbReference>
<dbReference type="EMBL" id="ANPB02000010">
    <property type="protein sequence ID" value="KAF4475218.1"/>
    <property type="molecule type" value="Genomic_DNA"/>
</dbReference>
<accession>A0A7J6IFK5</accession>
<dbReference type="Proteomes" id="UP000011096">
    <property type="component" value="Unassembled WGS sequence"/>
</dbReference>
<gene>
    <name evidence="1" type="ORF">CGGC5_v016138</name>
</gene>
<name>A0A7J6IFK5_COLFN</name>
<proteinExistence type="predicted"/>
<dbReference type="GeneID" id="43608848"/>
<protein>
    <submittedName>
        <fullName evidence="1">Uncharacterized protein</fullName>
    </submittedName>
</protein>
<dbReference type="InParanoid" id="A0A7J6IFK5"/>
<sequence>MTCFRGLALGVWIYEQRTNLPKNKRRWNSWMMNQFMPSKGHDVGSWHNNASERTWSKHSSLTGDRRAIHRITVVTGHLNELSVSSQQIQEQKLKLPIELELSFAFSVK</sequence>